<dbReference type="WBParaSite" id="nRc.2.0.1.t17665-RA">
    <property type="protein sequence ID" value="nRc.2.0.1.t17665-RA"/>
    <property type="gene ID" value="nRc.2.0.1.g17665"/>
</dbReference>
<accession>A0A915IW83</accession>
<protein>
    <submittedName>
        <fullName evidence="3">Uncharacterized protein</fullName>
    </submittedName>
</protein>
<proteinExistence type="predicted"/>
<keyword evidence="2" id="KW-1185">Reference proteome</keyword>
<reference evidence="3" key="1">
    <citation type="submission" date="2022-11" db="UniProtKB">
        <authorList>
            <consortium name="WormBaseParasite"/>
        </authorList>
    </citation>
    <scope>IDENTIFICATION</scope>
</reference>
<evidence type="ECO:0000313" key="3">
    <source>
        <dbReference type="WBParaSite" id="nRc.2.0.1.t17665-RA"/>
    </source>
</evidence>
<evidence type="ECO:0000313" key="2">
    <source>
        <dbReference type="Proteomes" id="UP000887565"/>
    </source>
</evidence>
<feature type="compositionally biased region" description="Polar residues" evidence="1">
    <location>
        <begin position="7"/>
        <end position="16"/>
    </location>
</feature>
<feature type="region of interest" description="Disordered" evidence="1">
    <location>
        <begin position="1"/>
        <end position="21"/>
    </location>
</feature>
<name>A0A915IW83_ROMCU</name>
<organism evidence="2 3">
    <name type="scientific">Romanomermis culicivorax</name>
    <name type="common">Nematode worm</name>
    <dbReference type="NCBI Taxonomy" id="13658"/>
    <lineage>
        <taxon>Eukaryota</taxon>
        <taxon>Metazoa</taxon>
        <taxon>Ecdysozoa</taxon>
        <taxon>Nematoda</taxon>
        <taxon>Enoplea</taxon>
        <taxon>Dorylaimia</taxon>
        <taxon>Mermithida</taxon>
        <taxon>Mermithoidea</taxon>
        <taxon>Mermithidae</taxon>
        <taxon>Romanomermis</taxon>
    </lineage>
</organism>
<dbReference type="AlphaFoldDB" id="A0A915IW83"/>
<sequence>MSAIVETDSSFGQPQDQQDDPSFLISRFAGWCGQQTHLIISSPSSVGHIWPLRTLFFSLQKI</sequence>
<evidence type="ECO:0000256" key="1">
    <source>
        <dbReference type="SAM" id="MobiDB-lite"/>
    </source>
</evidence>
<dbReference type="Proteomes" id="UP000887565">
    <property type="component" value="Unplaced"/>
</dbReference>